<dbReference type="InterPro" id="IPR012334">
    <property type="entry name" value="Pectin_lyas_fold"/>
</dbReference>
<dbReference type="PANTHER" id="PTHR31375">
    <property type="match status" value="1"/>
</dbReference>
<accession>A0A2I0HRW0</accession>
<keyword evidence="3" id="KW-0134">Cell wall</keyword>
<keyword evidence="10" id="KW-1185">Reference proteome</keyword>
<organism evidence="9 10">
    <name type="scientific">Punica granatum</name>
    <name type="common">Pomegranate</name>
    <dbReference type="NCBI Taxonomy" id="22663"/>
    <lineage>
        <taxon>Eukaryota</taxon>
        <taxon>Viridiplantae</taxon>
        <taxon>Streptophyta</taxon>
        <taxon>Embryophyta</taxon>
        <taxon>Tracheophyta</taxon>
        <taxon>Spermatophyta</taxon>
        <taxon>Magnoliopsida</taxon>
        <taxon>eudicotyledons</taxon>
        <taxon>Gunneridae</taxon>
        <taxon>Pentapetalae</taxon>
        <taxon>rosids</taxon>
        <taxon>malvids</taxon>
        <taxon>Myrtales</taxon>
        <taxon>Lythraceae</taxon>
        <taxon>Punica</taxon>
    </lineage>
</organism>
<keyword evidence="4" id="KW-0964">Secreted</keyword>
<dbReference type="Gene3D" id="2.160.20.10">
    <property type="entry name" value="Single-stranded right-handed beta-helix, Pectin lyase-like"/>
    <property type="match status" value="2"/>
</dbReference>
<keyword evidence="7" id="KW-0961">Cell wall biogenesis/degradation</keyword>
<keyword evidence="6 8" id="KW-0326">Glycosidase</keyword>
<dbReference type="GO" id="GO:0071555">
    <property type="term" value="P:cell wall organization"/>
    <property type="evidence" value="ECO:0007669"/>
    <property type="project" value="UniProtKB-KW"/>
</dbReference>
<dbReference type="InterPro" id="IPR011050">
    <property type="entry name" value="Pectin_lyase_fold/virulence"/>
</dbReference>
<comment type="subcellular location">
    <subcellularLocation>
        <location evidence="1">Secreted</location>
        <location evidence="1">Cell wall</location>
    </subcellularLocation>
</comment>
<dbReference type="Pfam" id="PF00295">
    <property type="entry name" value="Glyco_hydro_28"/>
    <property type="match status" value="2"/>
</dbReference>
<evidence type="ECO:0000313" key="10">
    <source>
        <dbReference type="Proteomes" id="UP000233551"/>
    </source>
</evidence>
<sequence length="204" mass="23272">MEKLTRIIMFQAFVLNRCKNVYIGNLSFRDRSQTHLSLERSVWVLISNISIRAPQQSPNTDGMHLQQSRYVSIEDSHIRTGDDFVSIGDDSSYLYVRGDPMRPRSGDKGGRGYVRNILFDRINMIASDHPIIIDQNYRDHEIRCRNQSWAVQIKTSCTGTLCGTSLTEKAGQIMCSQMHPCRDICMEDINLTLTREATQPVLSA</sequence>
<dbReference type="GO" id="GO:0005975">
    <property type="term" value="P:carbohydrate metabolic process"/>
    <property type="evidence" value="ECO:0007669"/>
    <property type="project" value="InterPro"/>
</dbReference>
<evidence type="ECO:0000256" key="3">
    <source>
        <dbReference type="ARBA" id="ARBA00022512"/>
    </source>
</evidence>
<proteinExistence type="inferred from homology"/>
<reference evidence="9 10" key="1">
    <citation type="submission" date="2017-11" db="EMBL/GenBank/DDBJ databases">
        <title>De-novo sequencing of pomegranate (Punica granatum L.) genome.</title>
        <authorList>
            <person name="Akparov Z."/>
            <person name="Amiraslanov A."/>
            <person name="Hajiyeva S."/>
            <person name="Abbasov M."/>
            <person name="Kaur K."/>
            <person name="Hamwieh A."/>
            <person name="Solovyev V."/>
            <person name="Salamov A."/>
            <person name="Braich B."/>
            <person name="Kosarev P."/>
            <person name="Mahmoud A."/>
            <person name="Hajiyev E."/>
            <person name="Babayeva S."/>
            <person name="Izzatullayeva V."/>
            <person name="Mammadov A."/>
            <person name="Mammadov A."/>
            <person name="Sharifova S."/>
            <person name="Ojaghi J."/>
            <person name="Eynullazada K."/>
            <person name="Bayramov B."/>
            <person name="Abdulazimova A."/>
            <person name="Shahmuradov I."/>
        </authorList>
    </citation>
    <scope>NUCLEOTIDE SEQUENCE [LARGE SCALE GENOMIC DNA]</scope>
    <source>
        <strain evidence="10">cv. AG2017</strain>
        <tissue evidence="9">Leaf</tissue>
    </source>
</reference>
<evidence type="ECO:0000256" key="2">
    <source>
        <dbReference type="ARBA" id="ARBA00008834"/>
    </source>
</evidence>
<dbReference type="InterPro" id="IPR000743">
    <property type="entry name" value="Glyco_hydro_28"/>
</dbReference>
<dbReference type="GO" id="GO:0004650">
    <property type="term" value="F:polygalacturonase activity"/>
    <property type="evidence" value="ECO:0007669"/>
    <property type="project" value="InterPro"/>
</dbReference>
<evidence type="ECO:0000256" key="7">
    <source>
        <dbReference type="ARBA" id="ARBA00023316"/>
    </source>
</evidence>
<evidence type="ECO:0000256" key="5">
    <source>
        <dbReference type="ARBA" id="ARBA00022801"/>
    </source>
</evidence>
<comment type="similarity">
    <text evidence="2 8">Belongs to the glycosyl hydrolase 28 family.</text>
</comment>
<evidence type="ECO:0000256" key="8">
    <source>
        <dbReference type="RuleBase" id="RU361169"/>
    </source>
</evidence>
<evidence type="ECO:0000256" key="6">
    <source>
        <dbReference type="ARBA" id="ARBA00023295"/>
    </source>
</evidence>
<keyword evidence="5 8" id="KW-0378">Hydrolase</keyword>
<protein>
    <submittedName>
        <fullName evidence="9">Uncharacterized protein</fullName>
    </submittedName>
</protein>
<dbReference type="SUPFAM" id="SSF51126">
    <property type="entry name" value="Pectin lyase-like"/>
    <property type="match status" value="1"/>
</dbReference>
<comment type="caution">
    <text evidence="9">The sequence shown here is derived from an EMBL/GenBank/DDBJ whole genome shotgun (WGS) entry which is preliminary data.</text>
</comment>
<name>A0A2I0HRW0_PUNGR</name>
<evidence type="ECO:0000256" key="1">
    <source>
        <dbReference type="ARBA" id="ARBA00004191"/>
    </source>
</evidence>
<gene>
    <name evidence="9" type="ORF">CRG98_045161</name>
</gene>
<evidence type="ECO:0000256" key="4">
    <source>
        <dbReference type="ARBA" id="ARBA00022525"/>
    </source>
</evidence>
<dbReference type="EMBL" id="PGOL01005918">
    <property type="protein sequence ID" value="PKI34451.1"/>
    <property type="molecule type" value="Genomic_DNA"/>
</dbReference>
<dbReference type="Proteomes" id="UP000233551">
    <property type="component" value="Unassembled WGS sequence"/>
</dbReference>
<dbReference type="AlphaFoldDB" id="A0A2I0HRW0"/>
<evidence type="ECO:0000313" key="9">
    <source>
        <dbReference type="EMBL" id="PKI34451.1"/>
    </source>
</evidence>